<dbReference type="PANTHER" id="PTHR33383:SF1">
    <property type="entry name" value="MEMBRANE PROTEIN INSERTION EFFICIENCY FACTOR-RELATED"/>
    <property type="match status" value="1"/>
</dbReference>
<protein>
    <recommendedName>
        <fullName evidence="1">Putative membrane protein insertion efficiency factor</fullName>
    </recommendedName>
</protein>
<dbReference type="AlphaFoldDB" id="A0A7C5IZ23"/>
<dbReference type="SMART" id="SM01234">
    <property type="entry name" value="Haemolytic"/>
    <property type="match status" value="1"/>
</dbReference>
<dbReference type="EMBL" id="DROM01000313">
    <property type="protein sequence ID" value="HHH13610.1"/>
    <property type="molecule type" value="Genomic_DNA"/>
</dbReference>
<comment type="caution">
    <text evidence="2">The sequence shown here is derived from an EMBL/GenBank/DDBJ whole genome shotgun (WGS) entry which is preliminary data.</text>
</comment>
<keyword evidence="1" id="KW-0472">Membrane</keyword>
<proteinExistence type="inferred from homology"/>
<name>A0A7C5IZ23_9GAMM</name>
<evidence type="ECO:0000313" key="2">
    <source>
        <dbReference type="EMBL" id="HHH13610.1"/>
    </source>
</evidence>
<dbReference type="InterPro" id="IPR002696">
    <property type="entry name" value="Membr_insert_effic_factor_YidD"/>
</dbReference>
<dbReference type="GO" id="GO:0005886">
    <property type="term" value="C:plasma membrane"/>
    <property type="evidence" value="ECO:0007669"/>
    <property type="project" value="UniProtKB-SubCell"/>
</dbReference>
<comment type="function">
    <text evidence="1">Could be involved in insertion of integral membrane proteins into the membrane.</text>
</comment>
<dbReference type="Proteomes" id="UP000886100">
    <property type="component" value="Unassembled WGS sequence"/>
</dbReference>
<comment type="similarity">
    <text evidence="1">Belongs to the UPF0161 family.</text>
</comment>
<comment type="subcellular location">
    <subcellularLocation>
        <location evidence="1">Cell membrane</location>
        <topology evidence="1">Peripheral membrane protein</topology>
        <orientation evidence="1">Cytoplasmic side</orientation>
    </subcellularLocation>
</comment>
<sequence>MKRLLIALVRGYQLLISPVLGNNCRYTPSCSAYTIEAMEKHGPLRGLWLGIKRVGRCHPFHEGGYDPVPEPEEKERHGS</sequence>
<organism evidence="2">
    <name type="scientific">Thiolapillus brandeum</name>
    <dbReference type="NCBI Taxonomy" id="1076588"/>
    <lineage>
        <taxon>Bacteria</taxon>
        <taxon>Pseudomonadati</taxon>
        <taxon>Pseudomonadota</taxon>
        <taxon>Gammaproteobacteria</taxon>
        <taxon>Chromatiales</taxon>
        <taxon>Sedimenticolaceae</taxon>
        <taxon>Thiolapillus</taxon>
    </lineage>
</organism>
<evidence type="ECO:0000256" key="1">
    <source>
        <dbReference type="HAMAP-Rule" id="MF_00386"/>
    </source>
</evidence>
<accession>A0A7C5IZ23</accession>
<dbReference type="NCBIfam" id="TIGR00278">
    <property type="entry name" value="membrane protein insertion efficiency factor YidD"/>
    <property type="match status" value="1"/>
</dbReference>
<keyword evidence="1" id="KW-1003">Cell membrane</keyword>
<dbReference type="PANTHER" id="PTHR33383">
    <property type="entry name" value="MEMBRANE PROTEIN INSERTION EFFICIENCY FACTOR-RELATED"/>
    <property type="match status" value="1"/>
</dbReference>
<gene>
    <name evidence="2" type="primary">yidD</name>
    <name evidence="2" type="ORF">ENJ98_05185</name>
</gene>
<dbReference type="HAMAP" id="MF_00386">
    <property type="entry name" value="UPF0161_YidD"/>
    <property type="match status" value="1"/>
</dbReference>
<reference evidence="2" key="1">
    <citation type="journal article" date="2020" name="mSystems">
        <title>Genome- and Community-Level Interaction Insights into Carbon Utilization and Element Cycling Functions of Hydrothermarchaeota in Hydrothermal Sediment.</title>
        <authorList>
            <person name="Zhou Z."/>
            <person name="Liu Y."/>
            <person name="Xu W."/>
            <person name="Pan J."/>
            <person name="Luo Z.H."/>
            <person name="Li M."/>
        </authorList>
    </citation>
    <scope>NUCLEOTIDE SEQUENCE [LARGE SCALE GENOMIC DNA]</scope>
    <source>
        <strain evidence="2">HyVt-535</strain>
    </source>
</reference>
<dbReference type="Pfam" id="PF01809">
    <property type="entry name" value="YidD"/>
    <property type="match status" value="1"/>
</dbReference>